<organism evidence="1 2">
    <name type="scientific">Paecilomyces lecythidis</name>
    <dbReference type="NCBI Taxonomy" id="3004212"/>
    <lineage>
        <taxon>Eukaryota</taxon>
        <taxon>Fungi</taxon>
        <taxon>Dikarya</taxon>
        <taxon>Ascomycota</taxon>
        <taxon>Pezizomycotina</taxon>
        <taxon>Eurotiomycetes</taxon>
        <taxon>Eurotiomycetidae</taxon>
        <taxon>Eurotiales</taxon>
        <taxon>Thermoascaceae</taxon>
        <taxon>Paecilomyces</taxon>
    </lineage>
</organism>
<evidence type="ECO:0000313" key="2">
    <source>
        <dbReference type="Proteomes" id="UP001583193"/>
    </source>
</evidence>
<dbReference type="EMBL" id="JAVDPF010000031">
    <property type="protein sequence ID" value="KAL1870331.1"/>
    <property type="molecule type" value="Genomic_DNA"/>
</dbReference>
<protein>
    <submittedName>
        <fullName evidence="1">Uncharacterized protein</fullName>
    </submittedName>
</protein>
<reference evidence="1 2" key="1">
    <citation type="journal article" date="2024" name="IMA Fungus">
        <title>IMA Genome - F19 : A genome assembly and annotation guide to empower mycologists, including annotated draft genome sequences of Ceratocystis pirilliformis, Diaporthe australafricana, Fusarium ophioides, Paecilomyces lecythidis, and Sporothrix stenoceras.</title>
        <authorList>
            <person name="Aylward J."/>
            <person name="Wilson A.M."/>
            <person name="Visagie C.M."/>
            <person name="Spraker J."/>
            <person name="Barnes I."/>
            <person name="Buitendag C."/>
            <person name="Ceriani C."/>
            <person name="Del Mar Angel L."/>
            <person name="du Plessis D."/>
            <person name="Fuchs T."/>
            <person name="Gasser K."/>
            <person name="Kramer D."/>
            <person name="Li W."/>
            <person name="Munsamy K."/>
            <person name="Piso A."/>
            <person name="Price J.L."/>
            <person name="Sonnekus B."/>
            <person name="Thomas C."/>
            <person name="van der Nest A."/>
            <person name="van Dijk A."/>
            <person name="van Heerden A."/>
            <person name="van Vuuren N."/>
            <person name="Yilmaz N."/>
            <person name="Duong T.A."/>
            <person name="van der Merwe N.A."/>
            <person name="Wingfield M.J."/>
            <person name="Wingfield B.D."/>
        </authorList>
    </citation>
    <scope>NUCLEOTIDE SEQUENCE [LARGE SCALE GENOMIC DNA]</scope>
    <source>
        <strain evidence="1 2">CMW 18167</strain>
    </source>
</reference>
<proteinExistence type="predicted"/>
<name>A0ABR3X313_9EURO</name>
<gene>
    <name evidence="1" type="ORF">Plec18167_007465</name>
</gene>
<accession>A0ABR3X313</accession>
<dbReference type="Proteomes" id="UP001583193">
    <property type="component" value="Unassembled WGS sequence"/>
</dbReference>
<sequence>MCHCVNEPIHSKKEQALDLALKQFVGVPLVVNIRGPEVALQPPSSVSREVRSIRDFSRFFPLSLTDESFFDSEAYRDRVQDKGKRLIERWADAKRVHVVNLTMMYEVLNNLAHKVPTLEDIRTMQDCIYSEAPEDLKAKENVFDPWLCFLFKSLKEGDSEMEQTMLIELERADYSQICEIYVDFAKVKYYTHTQLLECTDGSALLGPFED</sequence>
<keyword evidence="2" id="KW-1185">Reference proteome</keyword>
<comment type="caution">
    <text evidence="1">The sequence shown here is derived from an EMBL/GenBank/DDBJ whole genome shotgun (WGS) entry which is preliminary data.</text>
</comment>
<evidence type="ECO:0000313" key="1">
    <source>
        <dbReference type="EMBL" id="KAL1870331.1"/>
    </source>
</evidence>